<evidence type="ECO:0000256" key="1">
    <source>
        <dbReference type="ARBA" id="ARBA00022614"/>
    </source>
</evidence>
<dbReference type="SMART" id="SM00364">
    <property type="entry name" value="LRR_BAC"/>
    <property type="match status" value="7"/>
</dbReference>
<dbReference type="SUPFAM" id="SSF52058">
    <property type="entry name" value="L domain-like"/>
    <property type="match status" value="1"/>
</dbReference>
<dbReference type="PROSITE" id="PS51450">
    <property type="entry name" value="LRR"/>
    <property type="match status" value="1"/>
</dbReference>
<reference evidence="4 5" key="1">
    <citation type="submission" date="2019-07" db="EMBL/GenBank/DDBJ databases">
        <title>Draft genome assembly of a fouling barnacle, Amphibalanus amphitrite (Darwin, 1854): The first reference genome for Thecostraca.</title>
        <authorList>
            <person name="Kim W."/>
        </authorList>
    </citation>
    <scope>NUCLEOTIDE SEQUENCE [LARGE SCALE GENOMIC DNA]</scope>
    <source>
        <strain evidence="4">SNU_AA5</strain>
        <tissue evidence="4">Soma without cirri and trophi</tissue>
    </source>
</reference>
<evidence type="ECO:0000313" key="4">
    <source>
        <dbReference type="EMBL" id="KAF0309568.1"/>
    </source>
</evidence>
<dbReference type="Pfam" id="PF13855">
    <property type="entry name" value="LRR_8"/>
    <property type="match status" value="1"/>
</dbReference>
<dbReference type="PANTHER" id="PTHR48051">
    <property type="match status" value="1"/>
</dbReference>
<dbReference type="InterPro" id="IPR001611">
    <property type="entry name" value="Leu-rich_rpt"/>
</dbReference>
<organism evidence="4 5">
    <name type="scientific">Amphibalanus amphitrite</name>
    <name type="common">Striped barnacle</name>
    <name type="synonym">Balanus amphitrite</name>
    <dbReference type="NCBI Taxonomy" id="1232801"/>
    <lineage>
        <taxon>Eukaryota</taxon>
        <taxon>Metazoa</taxon>
        <taxon>Ecdysozoa</taxon>
        <taxon>Arthropoda</taxon>
        <taxon>Crustacea</taxon>
        <taxon>Multicrustacea</taxon>
        <taxon>Cirripedia</taxon>
        <taxon>Thoracica</taxon>
        <taxon>Thoracicalcarea</taxon>
        <taxon>Balanomorpha</taxon>
        <taxon>Balanoidea</taxon>
        <taxon>Balanidae</taxon>
        <taxon>Amphibalaninae</taxon>
        <taxon>Amphibalanus</taxon>
    </lineage>
</organism>
<dbReference type="SMART" id="SM00369">
    <property type="entry name" value="LRR_TYP"/>
    <property type="match status" value="5"/>
</dbReference>
<dbReference type="Gene3D" id="3.80.10.10">
    <property type="entry name" value="Ribonuclease Inhibitor"/>
    <property type="match status" value="2"/>
</dbReference>
<dbReference type="GO" id="GO:0005737">
    <property type="term" value="C:cytoplasm"/>
    <property type="evidence" value="ECO:0007669"/>
    <property type="project" value="TreeGrafter"/>
</dbReference>
<dbReference type="PANTHER" id="PTHR48051:SF54">
    <property type="entry name" value="LEUCINE-RICH REPEAT-CONTAINING PROTEIN"/>
    <property type="match status" value="1"/>
</dbReference>
<keyword evidence="1" id="KW-0433">Leucine-rich repeat</keyword>
<dbReference type="AlphaFoldDB" id="A0A6A4X3Z4"/>
<dbReference type="Pfam" id="PF00560">
    <property type="entry name" value="LRR_1"/>
    <property type="match status" value="1"/>
</dbReference>
<keyword evidence="2" id="KW-0677">Repeat</keyword>
<evidence type="ECO:0000256" key="2">
    <source>
        <dbReference type="ARBA" id="ARBA00022737"/>
    </source>
</evidence>
<comment type="caution">
    <text evidence="4">The sequence shown here is derived from an EMBL/GenBank/DDBJ whole genome shotgun (WGS) entry which is preliminary data.</text>
</comment>
<accession>A0A6A4X3Z4</accession>
<proteinExistence type="predicted"/>
<keyword evidence="5" id="KW-1185">Reference proteome</keyword>
<dbReference type="OrthoDB" id="1053178at2759"/>
<gene>
    <name evidence="4" type="primary">lrrc58</name>
    <name evidence="4" type="ORF">FJT64_019310</name>
</gene>
<evidence type="ECO:0000313" key="5">
    <source>
        <dbReference type="Proteomes" id="UP000440578"/>
    </source>
</evidence>
<feature type="domain" description="Disease resistance R13L4/SHOC-2-like LRR" evidence="3">
    <location>
        <begin position="164"/>
        <end position="249"/>
    </location>
</feature>
<evidence type="ECO:0000259" key="3">
    <source>
        <dbReference type="Pfam" id="PF23598"/>
    </source>
</evidence>
<sequence length="375" mass="41839">MDIESVYSAESVYSSEASDSELLSMLTSVTLNGMDLDGHELHQRLAEQPPSQRAELEAVHAANNRLTRLPTLLPAFPALRMLNLSHNQLTEVSDAILALPALTNLVLKHNDLGNASLPKDFGLLRHLRELNISGNNFTQVPPQVLELANLSDLYMASNQLECVPENIHRLQRLRVLQLGGNNLTSVPATLGNLTILQVLVLCDNRLTELPESICSLPRLRTLLLHANQLSTLPGSIVRLRALKQLSLRDNPLVRDFVGTIEYEPSSLLELAARCVKLHNIPYGPGDLPAALIEHLASAKHCVNKRCKGVFFDTRVEDVQFVDFCGMYHIPLMRYLCSSNCERLQVTERGQRSDESDSDDEVGGWRQRRLRRVLLG</sequence>
<dbReference type="InterPro" id="IPR032675">
    <property type="entry name" value="LRR_dom_sf"/>
</dbReference>
<dbReference type="InterPro" id="IPR050216">
    <property type="entry name" value="LRR_domain-containing"/>
</dbReference>
<dbReference type="InterPro" id="IPR003591">
    <property type="entry name" value="Leu-rich_rpt_typical-subtyp"/>
</dbReference>
<dbReference type="Proteomes" id="UP000440578">
    <property type="component" value="Unassembled WGS sequence"/>
</dbReference>
<dbReference type="Pfam" id="PF23598">
    <property type="entry name" value="LRR_14"/>
    <property type="match status" value="1"/>
</dbReference>
<protein>
    <submittedName>
        <fullName evidence="4">Leucine-rich repeat-containing protein 58</fullName>
    </submittedName>
</protein>
<dbReference type="EMBL" id="VIIS01000388">
    <property type="protein sequence ID" value="KAF0309568.1"/>
    <property type="molecule type" value="Genomic_DNA"/>
</dbReference>
<dbReference type="InterPro" id="IPR055414">
    <property type="entry name" value="LRR_R13L4/SHOC2-like"/>
</dbReference>
<name>A0A6A4X3Z4_AMPAM</name>